<dbReference type="PANTHER" id="PTHR21180">
    <property type="entry name" value="ENDONUCLEASE/EXONUCLEASE/PHOSPHATASE FAMILY DOMAIN-CONTAINING PROTEIN 1"/>
    <property type="match status" value="1"/>
</dbReference>
<dbReference type="GO" id="GO:0015627">
    <property type="term" value="C:type II protein secretion system complex"/>
    <property type="evidence" value="ECO:0007669"/>
    <property type="project" value="TreeGrafter"/>
</dbReference>
<accession>A0A1I7BLQ4</accession>
<dbReference type="OrthoDB" id="981124at2"/>
<dbReference type="PANTHER" id="PTHR21180:SF32">
    <property type="entry name" value="ENDONUCLEASE_EXONUCLEASE_PHOSPHATASE FAMILY DOMAIN-CONTAINING PROTEIN 1"/>
    <property type="match status" value="1"/>
</dbReference>
<proteinExistence type="predicted"/>
<protein>
    <submittedName>
        <fullName evidence="2">DNA uptake protein ComE</fullName>
    </submittedName>
</protein>
<gene>
    <name evidence="2" type="ORF">SAMN05216474_2887</name>
</gene>
<sequence length="300" mass="35008">MSTFKDWNQDFLRFQKRSRIAILSLVVIGVLVIVGVKVYFKLTHPLKNVPVQISPIEKARIAELPQQINYKRQEKRKWRIKVPEAKFNPNEYNLDDWMRLGYSQKQAASVMNFRASGFQFKVKSDLKKLFIMDEESYAQLYTYIDLPDTLEKKESLESFSVEKKAPEQMVHSINIMTKDDLVKLKGVGDYYATKVLNFRDALGGFVNTQQLKEVYHLPDSLADLISRNITIDTSFVKRHNINEINLQELKQHPYISYKLANSIIAYRKTHGAYSSVEELKELVLMNAETFNKVRPYLKVE</sequence>
<dbReference type="Gene3D" id="1.10.150.280">
    <property type="entry name" value="AF1531-like domain"/>
    <property type="match status" value="2"/>
</dbReference>
<dbReference type="Pfam" id="PF12836">
    <property type="entry name" value="HHH_3"/>
    <property type="match status" value="2"/>
</dbReference>
<reference evidence="2 3" key="1">
    <citation type="submission" date="2016-10" db="EMBL/GenBank/DDBJ databases">
        <authorList>
            <person name="de Groot N.N."/>
        </authorList>
    </citation>
    <scope>NUCLEOTIDE SEQUENCE [LARGE SCALE GENOMIC DNA]</scope>
    <source>
        <strain evidence="2 3">CGMCC 1.7005</strain>
    </source>
</reference>
<dbReference type="SUPFAM" id="SSF47781">
    <property type="entry name" value="RuvA domain 2-like"/>
    <property type="match status" value="2"/>
</dbReference>
<keyword evidence="1" id="KW-1133">Transmembrane helix</keyword>
<organism evidence="2 3">
    <name type="scientific">Lishizhenia tianjinensis</name>
    <dbReference type="NCBI Taxonomy" id="477690"/>
    <lineage>
        <taxon>Bacteria</taxon>
        <taxon>Pseudomonadati</taxon>
        <taxon>Bacteroidota</taxon>
        <taxon>Flavobacteriia</taxon>
        <taxon>Flavobacteriales</taxon>
        <taxon>Crocinitomicaceae</taxon>
        <taxon>Lishizhenia</taxon>
    </lineage>
</organism>
<dbReference type="Proteomes" id="UP000236454">
    <property type="component" value="Unassembled WGS sequence"/>
</dbReference>
<dbReference type="RefSeq" id="WP_090252259.1">
    <property type="nucleotide sequence ID" value="NZ_FPAS01000006.1"/>
</dbReference>
<keyword evidence="3" id="KW-1185">Reference proteome</keyword>
<dbReference type="InterPro" id="IPR051675">
    <property type="entry name" value="Endo/Exo/Phosphatase_dom_1"/>
</dbReference>
<dbReference type="InterPro" id="IPR010994">
    <property type="entry name" value="RuvA_2-like"/>
</dbReference>
<evidence type="ECO:0000313" key="2">
    <source>
        <dbReference type="EMBL" id="SFT88134.1"/>
    </source>
</evidence>
<name>A0A1I7BLQ4_9FLAO</name>
<dbReference type="AlphaFoldDB" id="A0A1I7BLQ4"/>
<evidence type="ECO:0000313" key="3">
    <source>
        <dbReference type="Proteomes" id="UP000236454"/>
    </source>
</evidence>
<keyword evidence="1" id="KW-0472">Membrane</keyword>
<evidence type="ECO:0000256" key="1">
    <source>
        <dbReference type="SAM" id="Phobius"/>
    </source>
</evidence>
<feature type="transmembrane region" description="Helical" evidence="1">
    <location>
        <begin position="20"/>
        <end position="40"/>
    </location>
</feature>
<dbReference type="STRING" id="477690.SAMN05216474_2887"/>
<keyword evidence="1" id="KW-0812">Transmembrane</keyword>
<dbReference type="GO" id="GO:0015628">
    <property type="term" value="P:protein secretion by the type II secretion system"/>
    <property type="evidence" value="ECO:0007669"/>
    <property type="project" value="TreeGrafter"/>
</dbReference>
<dbReference type="EMBL" id="FPAS01000006">
    <property type="protein sequence ID" value="SFT88134.1"/>
    <property type="molecule type" value="Genomic_DNA"/>
</dbReference>